<dbReference type="InterPro" id="IPR036188">
    <property type="entry name" value="FAD/NAD-bd_sf"/>
</dbReference>
<gene>
    <name evidence="2" type="ORF">SAMN04487971_11289</name>
</gene>
<dbReference type="AlphaFoldDB" id="A0A1G9KVV9"/>
<accession>A0A1G9KVV9</accession>
<evidence type="ECO:0000313" key="3">
    <source>
        <dbReference type="Proteomes" id="UP000199555"/>
    </source>
</evidence>
<organism evidence="2 3">
    <name type="scientific">Paracoccus chinensis</name>
    <dbReference type="NCBI Taxonomy" id="525640"/>
    <lineage>
        <taxon>Bacteria</taxon>
        <taxon>Pseudomonadati</taxon>
        <taxon>Pseudomonadota</taxon>
        <taxon>Alphaproteobacteria</taxon>
        <taxon>Rhodobacterales</taxon>
        <taxon>Paracoccaceae</taxon>
        <taxon>Paracoccus</taxon>
    </lineage>
</organism>
<evidence type="ECO:0008006" key="4">
    <source>
        <dbReference type="Google" id="ProtNLM"/>
    </source>
</evidence>
<dbReference type="InterPro" id="IPR006311">
    <property type="entry name" value="TAT_signal"/>
</dbReference>
<keyword evidence="3" id="KW-1185">Reference proteome</keyword>
<reference evidence="3" key="1">
    <citation type="submission" date="2016-10" db="EMBL/GenBank/DDBJ databases">
        <authorList>
            <person name="Varghese N."/>
            <person name="Submissions S."/>
        </authorList>
    </citation>
    <scope>NUCLEOTIDE SEQUENCE [LARGE SCALE GENOMIC DNA]</scope>
    <source>
        <strain evidence="3">CGMCC 1.7655</strain>
    </source>
</reference>
<dbReference type="STRING" id="525640.SAMN04487971_11289"/>
<feature type="chain" id="PRO_5011644137" description="Pyridine nucleotide-disulphide oxidoreductase" evidence="1">
    <location>
        <begin position="23"/>
        <end position="105"/>
    </location>
</feature>
<dbReference type="EMBL" id="FNGE01000012">
    <property type="protein sequence ID" value="SDL53736.1"/>
    <property type="molecule type" value="Genomic_DNA"/>
</dbReference>
<proteinExistence type="predicted"/>
<dbReference type="Proteomes" id="UP000199555">
    <property type="component" value="Unassembled WGS sequence"/>
</dbReference>
<dbReference type="RefSeq" id="WP_217629736.1">
    <property type="nucleotide sequence ID" value="NZ_FNGE01000012.1"/>
</dbReference>
<dbReference type="Gene3D" id="3.50.50.100">
    <property type="match status" value="1"/>
</dbReference>
<keyword evidence="1" id="KW-0732">Signal</keyword>
<evidence type="ECO:0000313" key="2">
    <source>
        <dbReference type="EMBL" id="SDL53736.1"/>
    </source>
</evidence>
<evidence type="ECO:0000256" key="1">
    <source>
        <dbReference type="SAM" id="SignalP"/>
    </source>
</evidence>
<protein>
    <recommendedName>
        <fullName evidence="4">Pyridine nucleotide-disulphide oxidoreductase</fullName>
    </recommendedName>
</protein>
<feature type="signal peptide" evidence="1">
    <location>
        <begin position="1"/>
        <end position="22"/>
    </location>
</feature>
<name>A0A1G9KVV9_9RHOB</name>
<sequence length="105" mass="10851">MKIRRRTLLTAAPGLAVGGALAGISPALAASAALTGDTILKPRSGKNPRIIICGGGWGGLTAARYLKAELPEPKVILLERNPLLPVRAVFPQVADRRGGHGLPCP</sequence>
<dbReference type="PROSITE" id="PS51318">
    <property type="entry name" value="TAT"/>
    <property type="match status" value="1"/>
</dbReference>
<dbReference type="SUPFAM" id="SSF51905">
    <property type="entry name" value="FAD/NAD(P)-binding domain"/>
    <property type="match status" value="1"/>
</dbReference>